<comment type="similarity">
    <text evidence="2">Belongs to the mitochondrion-specific ribosomal protein mL46 family.</text>
</comment>
<reference evidence="9 10" key="1">
    <citation type="submission" date="2013-03" db="EMBL/GenBank/DDBJ databases">
        <title>The Genome Sequence of Exophiala aquamarina CBS 119918.</title>
        <authorList>
            <consortium name="The Broad Institute Genomics Platform"/>
            <person name="Cuomo C."/>
            <person name="de Hoog S."/>
            <person name="Gorbushina A."/>
            <person name="Walker B."/>
            <person name="Young S.K."/>
            <person name="Zeng Q."/>
            <person name="Gargeya S."/>
            <person name="Fitzgerald M."/>
            <person name="Haas B."/>
            <person name="Abouelleil A."/>
            <person name="Allen A.W."/>
            <person name="Alvarado L."/>
            <person name="Arachchi H.M."/>
            <person name="Berlin A.M."/>
            <person name="Chapman S.B."/>
            <person name="Gainer-Dewar J."/>
            <person name="Goldberg J."/>
            <person name="Griggs A."/>
            <person name="Gujja S."/>
            <person name="Hansen M."/>
            <person name="Howarth C."/>
            <person name="Imamovic A."/>
            <person name="Ireland A."/>
            <person name="Larimer J."/>
            <person name="McCowan C."/>
            <person name="Murphy C."/>
            <person name="Pearson M."/>
            <person name="Poon T.W."/>
            <person name="Priest M."/>
            <person name="Roberts A."/>
            <person name="Saif S."/>
            <person name="Shea T."/>
            <person name="Sisk P."/>
            <person name="Sykes S."/>
            <person name="Wortman J."/>
            <person name="Nusbaum C."/>
            <person name="Birren B."/>
        </authorList>
    </citation>
    <scope>NUCLEOTIDE SEQUENCE [LARGE SCALE GENOMIC DNA]</scope>
    <source>
        <strain evidence="9 10">CBS 119918</strain>
    </source>
</reference>
<comment type="caution">
    <text evidence="9">The sequence shown here is derived from an EMBL/GenBank/DDBJ whole genome shotgun (WGS) entry which is preliminary data.</text>
</comment>
<evidence type="ECO:0000256" key="6">
    <source>
        <dbReference type="ARBA" id="ARBA00023274"/>
    </source>
</evidence>
<dbReference type="Pfam" id="PF11788">
    <property type="entry name" value="MRP-L46"/>
    <property type="match status" value="1"/>
</dbReference>
<dbReference type="HOGENOM" id="CLU_040204_1_1_1"/>
<dbReference type="PROSITE" id="PS51462">
    <property type="entry name" value="NUDIX"/>
    <property type="match status" value="1"/>
</dbReference>
<dbReference type="GO" id="GO:0005762">
    <property type="term" value="C:mitochondrial large ribosomal subunit"/>
    <property type="evidence" value="ECO:0007669"/>
    <property type="project" value="TreeGrafter"/>
</dbReference>
<proteinExistence type="inferred from homology"/>
<dbReference type="VEuPathDB" id="FungiDB:A1O9_11380"/>
<accession>A0A072NZU3</accession>
<name>A0A072NZU3_9EURO</name>
<evidence type="ECO:0000256" key="2">
    <source>
        <dbReference type="ARBA" id="ARBA00009070"/>
    </source>
</evidence>
<evidence type="ECO:0000313" key="9">
    <source>
        <dbReference type="EMBL" id="KEF52538.1"/>
    </source>
</evidence>
<feature type="domain" description="Nudix hydrolase" evidence="8">
    <location>
        <begin position="134"/>
        <end position="344"/>
    </location>
</feature>
<dbReference type="STRING" id="1182545.A0A072NZU3"/>
<evidence type="ECO:0000256" key="3">
    <source>
        <dbReference type="ARBA" id="ARBA00022946"/>
    </source>
</evidence>
<evidence type="ECO:0000256" key="4">
    <source>
        <dbReference type="ARBA" id="ARBA00022980"/>
    </source>
</evidence>
<keyword evidence="10" id="KW-1185">Reference proteome</keyword>
<dbReference type="InterPro" id="IPR040008">
    <property type="entry name" value="Ribosomal_mL46"/>
</dbReference>
<dbReference type="FunFam" id="3.90.79.10:FF:000018">
    <property type="entry name" value="39S ribosomal protein L46, mitochondrial"/>
    <property type="match status" value="1"/>
</dbReference>
<keyword evidence="4" id="KW-0689">Ribosomal protein</keyword>
<protein>
    <recommendedName>
        <fullName evidence="7">Large ribosomal subunit protein mL46</fullName>
    </recommendedName>
</protein>
<dbReference type="InterPro" id="IPR033650">
    <property type="entry name" value="Ribosomal_mL46_NUDIX"/>
</dbReference>
<keyword evidence="3" id="KW-0809">Transit peptide</keyword>
<dbReference type="CDD" id="cd04661">
    <property type="entry name" value="NUDIX_MRP_L46"/>
    <property type="match status" value="1"/>
</dbReference>
<dbReference type="InterPro" id="IPR021757">
    <property type="entry name" value="Ribosomal_mL46_N"/>
</dbReference>
<dbReference type="GO" id="GO:0005743">
    <property type="term" value="C:mitochondrial inner membrane"/>
    <property type="evidence" value="ECO:0007669"/>
    <property type="project" value="UniProtKB-ARBA"/>
</dbReference>
<keyword evidence="6" id="KW-0687">Ribonucleoprotein</keyword>
<dbReference type="InterPro" id="IPR000086">
    <property type="entry name" value="NUDIX_hydrolase_dom"/>
</dbReference>
<keyword evidence="5" id="KW-0496">Mitochondrion</keyword>
<evidence type="ECO:0000256" key="5">
    <source>
        <dbReference type="ARBA" id="ARBA00023128"/>
    </source>
</evidence>
<dbReference type="EMBL" id="AMGV01000017">
    <property type="protein sequence ID" value="KEF52538.1"/>
    <property type="molecule type" value="Genomic_DNA"/>
</dbReference>
<dbReference type="OrthoDB" id="414075at2759"/>
<dbReference type="PANTHER" id="PTHR13124:SF12">
    <property type="entry name" value="LARGE RIBOSOMAL SUBUNIT PROTEIN ML46"/>
    <property type="match status" value="1"/>
</dbReference>
<dbReference type="SUPFAM" id="SSF55811">
    <property type="entry name" value="Nudix"/>
    <property type="match status" value="1"/>
</dbReference>
<dbReference type="GeneID" id="25286279"/>
<comment type="subcellular location">
    <subcellularLocation>
        <location evidence="1">Mitochondrion</location>
    </subcellularLocation>
</comment>
<dbReference type="Pfam" id="PF00293">
    <property type="entry name" value="NUDIX"/>
    <property type="match status" value="1"/>
</dbReference>
<dbReference type="Gene3D" id="3.90.79.10">
    <property type="entry name" value="Nucleoside Triphosphate Pyrophosphohydrolase"/>
    <property type="match status" value="1"/>
</dbReference>
<evidence type="ECO:0000313" key="10">
    <source>
        <dbReference type="Proteomes" id="UP000027920"/>
    </source>
</evidence>
<dbReference type="Proteomes" id="UP000027920">
    <property type="component" value="Unassembled WGS sequence"/>
</dbReference>
<dbReference type="PANTHER" id="PTHR13124">
    <property type="entry name" value="39S RIBOSOMAL PROTEIN L46, MITOCHONDRIAL PRECURSOR-RELATED"/>
    <property type="match status" value="1"/>
</dbReference>
<gene>
    <name evidence="9" type="ORF">A1O9_11380</name>
</gene>
<dbReference type="AlphaFoldDB" id="A0A072NZU3"/>
<dbReference type="InterPro" id="IPR015797">
    <property type="entry name" value="NUDIX_hydrolase-like_dom_sf"/>
</dbReference>
<dbReference type="GO" id="GO:0003735">
    <property type="term" value="F:structural constituent of ribosome"/>
    <property type="evidence" value="ECO:0007669"/>
    <property type="project" value="InterPro"/>
</dbReference>
<evidence type="ECO:0000259" key="8">
    <source>
        <dbReference type="PROSITE" id="PS51462"/>
    </source>
</evidence>
<evidence type="ECO:0000256" key="1">
    <source>
        <dbReference type="ARBA" id="ARBA00004173"/>
    </source>
</evidence>
<dbReference type="RefSeq" id="XP_013255128.1">
    <property type="nucleotide sequence ID" value="XM_013399674.1"/>
</dbReference>
<evidence type="ECO:0000256" key="7">
    <source>
        <dbReference type="ARBA" id="ARBA00035190"/>
    </source>
</evidence>
<organism evidence="9 10">
    <name type="scientific">Exophiala aquamarina CBS 119918</name>
    <dbReference type="NCBI Taxonomy" id="1182545"/>
    <lineage>
        <taxon>Eukaryota</taxon>
        <taxon>Fungi</taxon>
        <taxon>Dikarya</taxon>
        <taxon>Ascomycota</taxon>
        <taxon>Pezizomycotina</taxon>
        <taxon>Eurotiomycetes</taxon>
        <taxon>Chaetothyriomycetidae</taxon>
        <taxon>Chaetothyriales</taxon>
        <taxon>Herpotrichiellaceae</taxon>
        <taxon>Exophiala</taxon>
    </lineage>
</organism>
<sequence>MRTETRTNSVPCAAQTSFKGSPAHVCRSCRVALSIPFSQATRSASTAAAKAGVDAPAAARLSPSGPEASPTSQPLFTIKAGVVVSRPPLLTPDPHPFETAYHLYQRRLNERLALPFSQYFYYKKNTPAMEQWRTHRQARGGAAARDIGRYNAHSPEAWNDEVLVGDETAQPAKIVEQLVAEEGRSEDFTGSGDPRYAGLMRRTEADEKNDQKSLERSLTRTLYLLVKAKGDGELWKFPAGTLAATEGLKEAAQRILFASCGVNMNTFFVGNHPVGHYQGHAPASDTTMVDGEKIFFMKARILAGQADLSIAQNKNIEDFKWVSKEEVEKLVAPEYWLRVKNMLVAQ</sequence>